<dbReference type="Proteomes" id="UP000799118">
    <property type="component" value="Unassembled WGS sequence"/>
</dbReference>
<feature type="transmembrane region" description="Helical" evidence="2">
    <location>
        <begin position="181"/>
        <end position="200"/>
    </location>
</feature>
<gene>
    <name evidence="3" type="ORF">BT96DRAFT_697089</name>
</gene>
<dbReference type="AlphaFoldDB" id="A0A6A4ICL2"/>
<evidence type="ECO:0000256" key="2">
    <source>
        <dbReference type="SAM" id="Phobius"/>
    </source>
</evidence>
<feature type="compositionally biased region" description="Polar residues" evidence="1">
    <location>
        <begin position="340"/>
        <end position="358"/>
    </location>
</feature>
<protein>
    <submittedName>
        <fullName evidence="3">Uncharacterized protein</fullName>
    </submittedName>
</protein>
<evidence type="ECO:0000256" key="1">
    <source>
        <dbReference type="SAM" id="MobiDB-lite"/>
    </source>
</evidence>
<feature type="region of interest" description="Disordered" evidence="1">
    <location>
        <begin position="340"/>
        <end position="407"/>
    </location>
</feature>
<dbReference type="EMBL" id="ML769391">
    <property type="protein sequence ID" value="KAE9408356.1"/>
    <property type="molecule type" value="Genomic_DNA"/>
</dbReference>
<feature type="compositionally biased region" description="Polar residues" evidence="1">
    <location>
        <begin position="387"/>
        <end position="396"/>
    </location>
</feature>
<name>A0A6A4ICL2_9AGAR</name>
<evidence type="ECO:0000313" key="4">
    <source>
        <dbReference type="Proteomes" id="UP000799118"/>
    </source>
</evidence>
<accession>A0A6A4ICL2</accession>
<proteinExistence type="predicted"/>
<feature type="transmembrane region" description="Helical" evidence="2">
    <location>
        <begin position="206"/>
        <end position="224"/>
    </location>
</feature>
<keyword evidence="4" id="KW-1185">Reference proteome</keyword>
<keyword evidence="2" id="KW-0472">Membrane</keyword>
<sequence>MSHRSHRSRSSTLDDLATISTAFKGLPDVSPVSKAFSVLEWLRKARTKDLDATNGETNRILQNIFAGKTRFLEVLRWSEMEHQRGYEFCKNMVKICDILGSDNIDIEGLQALLDQTRLHARETQFYSTNIVQEFNKARHGLLEIGKQVPLAVDNLVQKQRDTADKKRTAEKRVIPLKLGKAVATSATAVVGVIAGVGSIAFPPALLVLPVVLPIMVLLGDYLEVKNNKRIKECKIEERKIREAITQLEAASGSLSLMNDYLDQLSSFWIEIELILKGINDRLGDFRFRSPSSHIQLQMIKSSSNEAKGKYKDYYIELNKLRLQFPDSPVSEDSLSIASKRIGSTSSSRTDGQNKISQDLTRRNATEILSTSSFSSSKSTLTDRSGSHASSSQTQPSEPHRSRHRTKK</sequence>
<evidence type="ECO:0000313" key="3">
    <source>
        <dbReference type="EMBL" id="KAE9408356.1"/>
    </source>
</evidence>
<feature type="compositionally biased region" description="Low complexity" evidence="1">
    <location>
        <begin position="369"/>
        <end position="383"/>
    </location>
</feature>
<organism evidence="3 4">
    <name type="scientific">Gymnopus androsaceus JB14</name>
    <dbReference type="NCBI Taxonomy" id="1447944"/>
    <lineage>
        <taxon>Eukaryota</taxon>
        <taxon>Fungi</taxon>
        <taxon>Dikarya</taxon>
        <taxon>Basidiomycota</taxon>
        <taxon>Agaricomycotina</taxon>
        <taxon>Agaricomycetes</taxon>
        <taxon>Agaricomycetidae</taxon>
        <taxon>Agaricales</taxon>
        <taxon>Marasmiineae</taxon>
        <taxon>Omphalotaceae</taxon>
        <taxon>Gymnopus</taxon>
    </lineage>
</organism>
<keyword evidence="2" id="KW-0812">Transmembrane</keyword>
<keyword evidence="2" id="KW-1133">Transmembrane helix</keyword>
<dbReference type="OrthoDB" id="10490965at2759"/>
<reference evidence="3" key="1">
    <citation type="journal article" date="2019" name="Environ. Microbiol.">
        <title>Fungal ecological strategies reflected in gene transcription - a case study of two litter decomposers.</title>
        <authorList>
            <person name="Barbi F."/>
            <person name="Kohler A."/>
            <person name="Barry K."/>
            <person name="Baskaran P."/>
            <person name="Daum C."/>
            <person name="Fauchery L."/>
            <person name="Ihrmark K."/>
            <person name="Kuo A."/>
            <person name="LaButti K."/>
            <person name="Lipzen A."/>
            <person name="Morin E."/>
            <person name="Grigoriev I.V."/>
            <person name="Henrissat B."/>
            <person name="Lindahl B."/>
            <person name="Martin F."/>
        </authorList>
    </citation>
    <scope>NUCLEOTIDE SEQUENCE</scope>
    <source>
        <strain evidence="3">JB14</strain>
    </source>
</reference>